<sequence length="397" mass="42259">MSPVSEPPDDPASDAVAQGSAAAPESPVPTRQAGAASSGTTAPAAPAAAEGSPASQPAGSSSHRAAPRSGGRIIALTGAASFLGRNLIGILEEDPRIARVVAIDVKPPDTGGSKLRLHTVDLTAPSSEERVADVLATEQVDTLVHLCFLSSPTPATAWAHELESVGTMHLLHGARQVGLRKLILWSQTILYGAHPTNPNFLTERHPLRADPEERFFADKMAAEREFNAFGAKAKGTTVTILRTAPILGPTVQNYLTRFLSQRLVMTMLGFDPLWQFVHEVDAIAAFKLAIDGDFPGTFNIVGDGVLPLSTVVRLAGRTPVPVLHSAAGPLVSALWAAHTAVTPPAFLRYLRYLCVADGEKAARVMGFRPMYTTREALLDYVNAQRLRDVRLLQETPA</sequence>
<evidence type="ECO:0000256" key="1">
    <source>
        <dbReference type="SAM" id="MobiDB-lite"/>
    </source>
</evidence>
<dbReference type="InterPro" id="IPR036291">
    <property type="entry name" value="NAD(P)-bd_dom_sf"/>
</dbReference>
<dbReference type="Pfam" id="PF01370">
    <property type="entry name" value="Epimerase"/>
    <property type="match status" value="1"/>
</dbReference>
<dbReference type="InterPro" id="IPR001509">
    <property type="entry name" value="Epimerase_deHydtase"/>
</dbReference>
<proteinExistence type="predicted"/>
<dbReference type="OrthoDB" id="9811496at2"/>
<dbReference type="EMBL" id="CP012673">
    <property type="protein sequence ID" value="AUX43848.1"/>
    <property type="molecule type" value="Genomic_DNA"/>
</dbReference>
<dbReference type="SUPFAM" id="SSF51735">
    <property type="entry name" value="NAD(P)-binding Rossmann-fold domains"/>
    <property type="match status" value="1"/>
</dbReference>
<evidence type="ECO:0000313" key="4">
    <source>
        <dbReference type="Proteomes" id="UP000238348"/>
    </source>
</evidence>
<dbReference type="PANTHER" id="PTHR43245">
    <property type="entry name" value="BIFUNCTIONAL POLYMYXIN RESISTANCE PROTEIN ARNA"/>
    <property type="match status" value="1"/>
</dbReference>
<organism evidence="3 4">
    <name type="scientific">Sorangium cellulosum</name>
    <name type="common">Polyangium cellulosum</name>
    <dbReference type="NCBI Taxonomy" id="56"/>
    <lineage>
        <taxon>Bacteria</taxon>
        <taxon>Pseudomonadati</taxon>
        <taxon>Myxococcota</taxon>
        <taxon>Polyangia</taxon>
        <taxon>Polyangiales</taxon>
        <taxon>Polyangiaceae</taxon>
        <taxon>Sorangium</taxon>
    </lineage>
</organism>
<gene>
    <name evidence="3" type="ORF">SOCE26_053040</name>
</gene>
<feature type="domain" description="NAD-dependent epimerase/dehydratase" evidence="2">
    <location>
        <begin position="74"/>
        <end position="300"/>
    </location>
</feature>
<dbReference type="Proteomes" id="UP000238348">
    <property type="component" value="Chromosome"/>
</dbReference>
<dbReference type="Gene3D" id="3.40.50.720">
    <property type="entry name" value="NAD(P)-binding Rossmann-like Domain"/>
    <property type="match status" value="1"/>
</dbReference>
<protein>
    <recommendedName>
        <fullName evidence="2">NAD-dependent epimerase/dehydratase domain-containing protein</fullName>
    </recommendedName>
</protein>
<accession>A0A2L0EX24</accession>
<name>A0A2L0EX24_SORCE</name>
<feature type="compositionally biased region" description="Low complexity" evidence="1">
    <location>
        <begin position="13"/>
        <end position="23"/>
    </location>
</feature>
<feature type="region of interest" description="Disordered" evidence="1">
    <location>
        <begin position="1"/>
        <end position="67"/>
    </location>
</feature>
<evidence type="ECO:0000313" key="3">
    <source>
        <dbReference type="EMBL" id="AUX43848.1"/>
    </source>
</evidence>
<dbReference type="InterPro" id="IPR050177">
    <property type="entry name" value="Lipid_A_modif_metabolic_enz"/>
</dbReference>
<dbReference type="AlphaFoldDB" id="A0A2L0EX24"/>
<dbReference type="PANTHER" id="PTHR43245:SF52">
    <property type="entry name" value="NAD-DEPENDENT EPIMERASE_DEHYDRATASE"/>
    <property type="match status" value="1"/>
</dbReference>
<feature type="compositionally biased region" description="Low complexity" evidence="1">
    <location>
        <begin position="32"/>
        <end position="62"/>
    </location>
</feature>
<evidence type="ECO:0000259" key="2">
    <source>
        <dbReference type="Pfam" id="PF01370"/>
    </source>
</evidence>
<reference evidence="3 4" key="1">
    <citation type="submission" date="2015-09" db="EMBL/GenBank/DDBJ databases">
        <title>Sorangium comparison.</title>
        <authorList>
            <person name="Zaburannyi N."/>
            <person name="Bunk B."/>
            <person name="Overmann J."/>
            <person name="Mueller R."/>
        </authorList>
    </citation>
    <scope>NUCLEOTIDE SEQUENCE [LARGE SCALE GENOMIC DNA]</scope>
    <source>
        <strain evidence="3 4">So ce26</strain>
    </source>
</reference>